<dbReference type="PROSITE" id="PS00062">
    <property type="entry name" value="ALDOKETO_REDUCTASE_2"/>
    <property type="match status" value="1"/>
</dbReference>
<evidence type="ECO:0000256" key="1">
    <source>
        <dbReference type="SAM" id="MobiDB-lite"/>
    </source>
</evidence>
<keyword evidence="4" id="KW-1185">Reference proteome</keyword>
<dbReference type="InterPro" id="IPR018170">
    <property type="entry name" value="Aldo/ket_reductase_CS"/>
</dbReference>
<protein>
    <submittedName>
        <fullName evidence="3">Aldo/keto reductase</fullName>
    </submittedName>
</protein>
<dbReference type="EMBL" id="CP141615">
    <property type="protein sequence ID" value="WRP17565.1"/>
    <property type="molecule type" value="Genomic_DNA"/>
</dbReference>
<dbReference type="RefSeq" id="WP_324716835.1">
    <property type="nucleotide sequence ID" value="NZ_CP141615.1"/>
</dbReference>
<dbReference type="InterPro" id="IPR020471">
    <property type="entry name" value="AKR"/>
</dbReference>
<dbReference type="PANTHER" id="PTHR43638">
    <property type="entry name" value="OXIDOREDUCTASE, ALDO/KETO REDUCTASE FAMILY PROTEIN"/>
    <property type="match status" value="1"/>
</dbReference>
<sequence>MLTAAEQDGGMVVQESHVMGATGVRVPPIGQGTYRMGEGDARRDRQEIEALRLGIELGMTLIDTAEMYAGGRAEQLVGEAIRDVRGRVFLVTKVWPTNASYEGTLQAARRSLARLRVDRIDLYLQHWPSEFPVRETMRAMATLVRDGLVRFVGVSNFDARQVQEAQEALGDIPLVADQVLYHLRQRGIEAELLPYCEAHRVTVMAYAPLGRMGEFPGPDTPGGRLLAEIGRKYGKTPVQVALNWLVARPSVIAIPKAARVEHVRENAGALGWRLSEEDWKAIDEAFPAPPEPGSLPHLAPSRKR</sequence>
<evidence type="ECO:0000313" key="3">
    <source>
        <dbReference type="EMBL" id="WRP17565.1"/>
    </source>
</evidence>
<dbReference type="PANTHER" id="PTHR43638:SF3">
    <property type="entry name" value="ALDEHYDE REDUCTASE"/>
    <property type="match status" value="1"/>
</dbReference>
<organism evidence="3 4">
    <name type="scientific">Carboxydichorda subterranea</name>
    <dbReference type="NCBI Taxonomy" id="3109565"/>
    <lineage>
        <taxon>Bacteria</taxon>
        <taxon>Bacillati</taxon>
        <taxon>Bacillota</taxon>
        <taxon>Limnochordia</taxon>
        <taxon>Limnochordales</taxon>
        <taxon>Geochordaceae</taxon>
        <taxon>Carboxydichorda</taxon>
    </lineage>
</organism>
<dbReference type="PRINTS" id="PR00069">
    <property type="entry name" value="ALDKETRDTASE"/>
</dbReference>
<name>A0ABZ1BYA9_9FIRM</name>
<dbReference type="PIRSF" id="PIRSF000097">
    <property type="entry name" value="AKR"/>
    <property type="match status" value="1"/>
</dbReference>
<proteinExistence type="predicted"/>
<dbReference type="CDD" id="cd19072">
    <property type="entry name" value="AKR_AKR3F1-like"/>
    <property type="match status" value="1"/>
</dbReference>
<feature type="region of interest" description="Disordered" evidence="1">
    <location>
        <begin position="285"/>
        <end position="304"/>
    </location>
</feature>
<feature type="domain" description="NADP-dependent oxidoreductase" evidence="2">
    <location>
        <begin position="28"/>
        <end position="285"/>
    </location>
</feature>
<dbReference type="Pfam" id="PF00248">
    <property type="entry name" value="Aldo_ket_red"/>
    <property type="match status" value="1"/>
</dbReference>
<dbReference type="SUPFAM" id="SSF51430">
    <property type="entry name" value="NAD(P)-linked oxidoreductase"/>
    <property type="match status" value="1"/>
</dbReference>
<dbReference type="Proteomes" id="UP001332192">
    <property type="component" value="Chromosome"/>
</dbReference>
<evidence type="ECO:0000259" key="2">
    <source>
        <dbReference type="Pfam" id="PF00248"/>
    </source>
</evidence>
<accession>A0ABZ1BYA9</accession>
<evidence type="ECO:0000313" key="4">
    <source>
        <dbReference type="Proteomes" id="UP001332192"/>
    </source>
</evidence>
<reference evidence="3 4" key="1">
    <citation type="journal article" date="2024" name="Front. Microbiol.">
        <title>Novel thermophilic genera Geochorda gen. nov. and Carboxydochorda gen. nov. from the deep terrestrial subsurface reveal the ecophysiological diversity in the class Limnochordia.</title>
        <authorList>
            <person name="Karnachuk O.V."/>
            <person name="Lukina A.P."/>
            <person name="Avakyan M.R."/>
            <person name="Kadnikov V.V."/>
            <person name="Begmatov S."/>
            <person name="Beletsky A.V."/>
            <person name="Vlasova K.G."/>
            <person name="Novikov A.A."/>
            <person name="Shcherbakova V.A."/>
            <person name="Mardanov A.V."/>
            <person name="Ravin N.V."/>
        </authorList>
    </citation>
    <scope>NUCLEOTIDE SEQUENCE [LARGE SCALE GENOMIC DNA]</scope>
    <source>
        <strain evidence="3 4">L945</strain>
    </source>
</reference>
<dbReference type="InterPro" id="IPR023210">
    <property type="entry name" value="NADP_OxRdtase_dom"/>
</dbReference>
<dbReference type="Gene3D" id="3.20.20.100">
    <property type="entry name" value="NADP-dependent oxidoreductase domain"/>
    <property type="match status" value="1"/>
</dbReference>
<gene>
    <name evidence="3" type="ORF">U7230_00670</name>
</gene>
<dbReference type="InterPro" id="IPR036812">
    <property type="entry name" value="NAD(P)_OxRdtase_dom_sf"/>
</dbReference>